<keyword evidence="2" id="KW-1185">Reference proteome</keyword>
<reference evidence="1" key="1">
    <citation type="submission" date="2023-06" db="EMBL/GenBank/DDBJ databases">
        <title>Genome-scale phylogeny and comparative genomics of the fungal order Sordariales.</title>
        <authorList>
            <consortium name="Lawrence Berkeley National Laboratory"/>
            <person name="Hensen N."/>
            <person name="Bonometti L."/>
            <person name="Westerberg I."/>
            <person name="Brannstrom I.O."/>
            <person name="Guillou S."/>
            <person name="Cros-Aarteil S."/>
            <person name="Calhoun S."/>
            <person name="Haridas S."/>
            <person name="Kuo A."/>
            <person name="Mondo S."/>
            <person name="Pangilinan J."/>
            <person name="Riley R."/>
            <person name="LaButti K."/>
            <person name="Andreopoulos B."/>
            <person name="Lipzen A."/>
            <person name="Chen C."/>
            <person name="Yanf M."/>
            <person name="Daum C."/>
            <person name="Ng V."/>
            <person name="Clum A."/>
            <person name="Steindorff A."/>
            <person name="Ohm R."/>
            <person name="Martin F."/>
            <person name="Silar P."/>
            <person name="Natvig D."/>
            <person name="Lalanne C."/>
            <person name="Gautier V."/>
            <person name="Ament-velasquez S.L."/>
            <person name="Kruys A."/>
            <person name="Hutchinson M.I."/>
            <person name="Powell A.J."/>
            <person name="Barry K."/>
            <person name="Miller A.N."/>
            <person name="Grigoriev I.V."/>
            <person name="Debuchy R."/>
            <person name="Gladieux P."/>
            <person name="Thoren M.H."/>
            <person name="Johannesson H."/>
        </authorList>
    </citation>
    <scope>NUCLEOTIDE SEQUENCE</scope>
    <source>
        <strain evidence="1">SMH2392-1A</strain>
    </source>
</reference>
<comment type="caution">
    <text evidence="1">The sequence shown here is derived from an EMBL/GenBank/DDBJ whole genome shotgun (WGS) entry which is preliminary data.</text>
</comment>
<dbReference type="AlphaFoldDB" id="A0AA40DXJ7"/>
<dbReference type="Proteomes" id="UP001172101">
    <property type="component" value="Unassembled WGS sequence"/>
</dbReference>
<dbReference type="EMBL" id="JAUIRO010000004">
    <property type="protein sequence ID" value="KAK0717337.1"/>
    <property type="molecule type" value="Genomic_DNA"/>
</dbReference>
<dbReference type="GeneID" id="85325205"/>
<sequence length="310" mass="34203">MPRQVYNSAPQQKRPSLQLTLYTIDMNINRHQKRKHNRPSPFPNQLHHSTAAIAGGSRSQLASSHRHGVGRLARVVGVELVVGALQDGPEVVAHLVKAATARLDAHEPLELRDRRRDADQPALTPKVHLEQLARDRVPRLRLGRADGGVRVAGAVAGEDHRREHVGEALAVVAQHVVVPAIEHGPDHVGWAVIEYLLSKGFRLHFRSFFLVVGGRDLPISDRRSLARTVWPSLSGGLIRCGCASCHSDRAPFPMWNRLPSVAVFCFATSYTLFPTTIAQWDVAMKGSSMSMSMSRRLASDCTESIGQMCR</sequence>
<evidence type="ECO:0000313" key="1">
    <source>
        <dbReference type="EMBL" id="KAK0717337.1"/>
    </source>
</evidence>
<evidence type="ECO:0000313" key="2">
    <source>
        <dbReference type="Proteomes" id="UP001172101"/>
    </source>
</evidence>
<accession>A0AA40DXJ7</accession>
<dbReference type="RefSeq" id="XP_060296130.1">
    <property type="nucleotide sequence ID" value="XM_060441935.1"/>
</dbReference>
<name>A0AA40DXJ7_9PEZI</name>
<proteinExistence type="predicted"/>
<organism evidence="1 2">
    <name type="scientific">Lasiosphaeria miniovina</name>
    <dbReference type="NCBI Taxonomy" id="1954250"/>
    <lineage>
        <taxon>Eukaryota</taxon>
        <taxon>Fungi</taxon>
        <taxon>Dikarya</taxon>
        <taxon>Ascomycota</taxon>
        <taxon>Pezizomycotina</taxon>
        <taxon>Sordariomycetes</taxon>
        <taxon>Sordariomycetidae</taxon>
        <taxon>Sordariales</taxon>
        <taxon>Lasiosphaeriaceae</taxon>
        <taxon>Lasiosphaeria</taxon>
    </lineage>
</organism>
<gene>
    <name evidence="1" type="ORF">B0T26DRAFT_709616</name>
</gene>
<protein>
    <submittedName>
        <fullName evidence="1">Uncharacterized protein</fullName>
    </submittedName>
</protein>